<dbReference type="EMBL" id="SHKV01000001">
    <property type="protein sequence ID" value="RZU33396.1"/>
    <property type="molecule type" value="Genomic_DNA"/>
</dbReference>
<sequence>MIGSDVAKDLAPTVRIFPKLPGLTLGVSAYGSAWSVDVTEDAGVKK</sequence>
<evidence type="ECO:0000313" key="1">
    <source>
        <dbReference type="EMBL" id="RZU33396.1"/>
    </source>
</evidence>
<protein>
    <submittedName>
        <fullName evidence="1">Uncharacterized protein</fullName>
    </submittedName>
</protein>
<organism evidence="1 2">
    <name type="scientific">Blastococcus saxobsidens</name>
    <dbReference type="NCBI Taxonomy" id="138336"/>
    <lineage>
        <taxon>Bacteria</taxon>
        <taxon>Bacillati</taxon>
        <taxon>Actinomycetota</taxon>
        <taxon>Actinomycetes</taxon>
        <taxon>Geodermatophilales</taxon>
        <taxon>Geodermatophilaceae</taxon>
        <taxon>Blastococcus</taxon>
    </lineage>
</organism>
<gene>
    <name evidence="1" type="ORF">BKA19_3118</name>
</gene>
<keyword evidence="2" id="KW-1185">Reference proteome</keyword>
<dbReference type="AlphaFoldDB" id="A0A4V2G2J5"/>
<accession>A0A4V2G2J5</accession>
<name>A0A4V2G2J5_9ACTN</name>
<dbReference type="Proteomes" id="UP000292507">
    <property type="component" value="Unassembled WGS sequence"/>
</dbReference>
<evidence type="ECO:0000313" key="2">
    <source>
        <dbReference type="Proteomes" id="UP000292507"/>
    </source>
</evidence>
<proteinExistence type="predicted"/>
<reference evidence="1 2" key="1">
    <citation type="submission" date="2019-02" db="EMBL/GenBank/DDBJ databases">
        <title>Sequencing the genomes of 1000 actinobacteria strains.</title>
        <authorList>
            <person name="Klenk H.-P."/>
        </authorList>
    </citation>
    <scope>NUCLEOTIDE SEQUENCE [LARGE SCALE GENOMIC DNA]</scope>
    <source>
        <strain evidence="1 2">DSM 44509</strain>
    </source>
</reference>
<comment type="caution">
    <text evidence="1">The sequence shown here is derived from an EMBL/GenBank/DDBJ whole genome shotgun (WGS) entry which is preliminary data.</text>
</comment>